<dbReference type="GeneID" id="100578177"/>
<reference evidence="2" key="1">
    <citation type="submission" date="2021-01" db="UniProtKB">
        <authorList>
            <consortium name="EnsemblMetazoa"/>
        </authorList>
    </citation>
    <scope>IDENTIFICATION</scope>
    <source>
        <strain evidence="2">DH4</strain>
    </source>
</reference>
<keyword evidence="3" id="KW-1185">Reference proteome</keyword>
<dbReference type="OrthoDB" id="7615648at2759"/>
<accession>A0A8B8H3X3</accession>
<dbReference type="EnsemblMetazoa" id="XM_026441949">
    <property type="protein sequence ID" value="XP_026297734"/>
    <property type="gene ID" value="LOC100578177"/>
</dbReference>
<reference evidence="4" key="2">
    <citation type="submission" date="2025-04" db="UniProtKB">
        <authorList>
            <consortium name="RefSeq"/>
        </authorList>
    </citation>
    <scope>IDENTIFICATION</scope>
    <source>
        <strain evidence="4">DH4</strain>
        <tissue evidence="4">Whole body</tissue>
    </source>
</reference>
<feature type="compositionally biased region" description="Basic and acidic residues" evidence="1">
    <location>
        <begin position="511"/>
        <end position="531"/>
    </location>
</feature>
<gene>
    <name evidence="4" type="primary">LOC100578177</name>
</gene>
<dbReference type="Proteomes" id="UP000005203">
    <property type="component" value="Linkage group LG7"/>
</dbReference>
<feature type="region of interest" description="Disordered" evidence="1">
    <location>
        <begin position="291"/>
        <end position="363"/>
    </location>
</feature>
<feature type="compositionally biased region" description="Polar residues" evidence="1">
    <location>
        <begin position="334"/>
        <end position="354"/>
    </location>
</feature>
<protein>
    <submittedName>
        <fullName evidence="4">Uncharacterized protein LOC100578177 isoform X2</fullName>
    </submittedName>
</protein>
<evidence type="ECO:0000313" key="4">
    <source>
        <dbReference type="RefSeq" id="XP_026297734.1"/>
    </source>
</evidence>
<organism evidence="2">
    <name type="scientific">Apis mellifera</name>
    <name type="common">Honeybee</name>
    <dbReference type="NCBI Taxonomy" id="7460"/>
    <lineage>
        <taxon>Eukaryota</taxon>
        <taxon>Metazoa</taxon>
        <taxon>Ecdysozoa</taxon>
        <taxon>Arthropoda</taxon>
        <taxon>Hexapoda</taxon>
        <taxon>Insecta</taxon>
        <taxon>Pterygota</taxon>
        <taxon>Neoptera</taxon>
        <taxon>Endopterygota</taxon>
        <taxon>Hymenoptera</taxon>
        <taxon>Apocrita</taxon>
        <taxon>Aculeata</taxon>
        <taxon>Apoidea</taxon>
        <taxon>Anthophila</taxon>
        <taxon>Apidae</taxon>
        <taxon>Apis</taxon>
    </lineage>
</organism>
<proteinExistence type="predicted"/>
<evidence type="ECO:0000256" key="1">
    <source>
        <dbReference type="SAM" id="MobiDB-lite"/>
    </source>
</evidence>
<evidence type="ECO:0000313" key="2">
    <source>
        <dbReference type="EnsemblMetazoa" id="XP_026297734"/>
    </source>
</evidence>
<feature type="compositionally biased region" description="Basic and acidic residues" evidence="1">
    <location>
        <begin position="256"/>
        <end position="267"/>
    </location>
</feature>
<dbReference type="RefSeq" id="XP_026297734.1">
    <property type="nucleotide sequence ID" value="XM_026441949.1"/>
</dbReference>
<name>A0A7M7MLF3_APIME</name>
<dbReference type="AlphaFoldDB" id="A0A7M7MLF3"/>
<feature type="compositionally biased region" description="Basic and acidic residues" evidence="1">
    <location>
        <begin position="312"/>
        <end position="326"/>
    </location>
</feature>
<feature type="region of interest" description="Disordered" evidence="1">
    <location>
        <begin position="256"/>
        <end position="276"/>
    </location>
</feature>
<sequence length="531" mass="62053">MMDRQDTETDTEECCPTQRYHEERRKQVESYHDLKRCLKCNQPRSEIPPDLVRRRVRRAKDQVQHCPSCHCPPETVKYSMGRTNCSKNMDAVLNEYENLLTNPTSQTFKKSQSNTLSPRLYGVSGCNGSAYAHYHSRKRQPNSHRRQSCRIEQDQVHSIMKNILHSGENDNICYEYPRSMKNSYKKESYYMRDEHHQVIEKSKRFEKRLSFSTIDERDFFLFYVKHELGDHEDADLLYTRGRLRFNLAGKHGNRKKMDLEEGGEENRNVQGKKKIDPLPNKLSILKGCASQTSKNNGEELPKHKSLAIDTNDYTKEEELPKEDENARPMCKPCQRSTTRQDSPCSPGKESTSNTEETREDSSYCELAVKDEEQDIPNRKNTYAGGDLNPDFNLRATKSYIIGLIDRVLSKKFATSPGQQKNTESNRELTEQGYSVEIVRALRGDCYELFTKDVSSHHETPAECIKRLKNLRWQHMQHIQNEFKKLCDLQKFLDEYSPRESLLAFQSNTVEQRSEERQPQQQQHEEKQNLGT</sequence>
<evidence type="ECO:0000313" key="3">
    <source>
        <dbReference type="Proteomes" id="UP000005203"/>
    </source>
</evidence>
<accession>A0A7M7MLF3</accession>
<feature type="region of interest" description="Disordered" evidence="1">
    <location>
        <begin position="507"/>
        <end position="531"/>
    </location>
</feature>